<comment type="similarity">
    <text evidence="1 7">Belongs to the peptidase M3 family.</text>
</comment>
<dbReference type="GO" id="GO:0005829">
    <property type="term" value="C:cytosol"/>
    <property type="evidence" value="ECO:0007669"/>
    <property type="project" value="TreeGrafter"/>
</dbReference>
<evidence type="ECO:0000313" key="9">
    <source>
        <dbReference type="EMBL" id="EJF88150.1"/>
    </source>
</evidence>
<evidence type="ECO:0000256" key="6">
    <source>
        <dbReference type="ARBA" id="ARBA00023049"/>
    </source>
</evidence>
<dbReference type="PANTHER" id="PTHR43660">
    <property type="entry name" value="DIPEPTIDYL CARBOXYPEPTIDASE"/>
    <property type="match status" value="1"/>
</dbReference>
<reference evidence="9 10" key="1">
    <citation type="submission" date="2012-03" db="EMBL/GenBank/DDBJ databases">
        <title>The Genome Sequence of Bartonella melophagi K-2C.</title>
        <authorList>
            <consortium name="The Broad Institute Genome Sequencing Platform"/>
            <consortium name="The Broad Institute Genome Sequencing Center for Infectious Disease"/>
            <person name="Feldgarden M."/>
            <person name="Kirby J."/>
            <person name="Kosoy M."/>
            <person name="Birtles R."/>
            <person name="Probert W.S."/>
            <person name="Chiaraviglio L."/>
            <person name="Young S.K."/>
            <person name="Zeng Q."/>
            <person name="Gargeya S."/>
            <person name="Fitzgerald M."/>
            <person name="Haas B."/>
            <person name="Abouelleil A."/>
            <person name="Alvarado L."/>
            <person name="Arachchi H.M."/>
            <person name="Berlin A."/>
            <person name="Chapman S.B."/>
            <person name="Gearin G."/>
            <person name="Goldberg J."/>
            <person name="Griggs A."/>
            <person name="Gujja S."/>
            <person name="Hansen M."/>
            <person name="Heiman D."/>
            <person name="Howarth C."/>
            <person name="Larimer J."/>
            <person name="Lui A."/>
            <person name="MacDonald P.J.P."/>
            <person name="McCowen C."/>
            <person name="Montmayeur A."/>
            <person name="Murphy C."/>
            <person name="Neiman D."/>
            <person name="Pearson M."/>
            <person name="Priest M."/>
            <person name="Roberts A."/>
            <person name="Saif S."/>
            <person name="Shea T."/>
            <person name="Sisk P."/>
            <person name="Stolte C."/>
            <person name="Sykes S."/>
            <person name="Wortman J."/>
            <person name="Nusbaum C."/>
            <person name="Birren B."/>
        </authorList>
    </citation>
    <scope>NUCLEOTIDE SEQUENCE [LARGE SCALE GENOMIC DNA]</scope>
    <source>
        <strain evidence="9 10">K-2C</strain>
    </source>
</reference>
<evidence type="ECO:0000256" key="2">
    <source>
        <dbReference type="ARBA" id="ARBA00022670"/>
    </source>
</evidence>
<evidence type="ECO:0000256" key="7">
    <source>
        <dbReference type="RuleBase" id="RU003435"/>
    </source>
</evidence>
<dbReference type="eggNOG" id="COG0339">
    <property type="taxonomic scope" value="Bacteria"/>
</dbReference>
<keyword evidence="4 7" id="KW-0378">Hydrolase</keyword>
<keyword evidence="5 7" id="KW-0862">Zinc</keyword>
<evidence type="ECO:0000256" key="3">
    <source>
        <dbReference type="ARBA" id="ARBA00022723"/>
    </source>
</evidence>
<dbReference type="Gene3D" id="3.40.390.10">
    <property type="entry name" value="Collagenase (Catalytic Domain)"/>
    <property type="match status" value="1"/>
</dbReference>
<sequence length="248" mass="28950">MFLEQTDLSGLSDDLIASMKKIAYEKGRKGFYALTLARSIVEPFLKLSNRRDLREIAFQAWSKRGENNDDNNNRAIIVEMITLRNEKAKLLGYESFADLKLDNTMAKNVNSVMNLLMPIWERAKIRAATEQTELQNLAKNLGSNEPLAAWDWRYYAEKLRAEKFSFNEAEVKQYFQLDRMIEAAFVVAKKLFGISFEEKTTVALWHPDVRLWEVKHSDGNLLGHFYWRLFRTFFKTIWRMDESAAVTA</sequence>
<dbReference type="EMBL" id="AIMA01000030">
    <property type="protein sequence ID" value="EJF88150.1"/>
    <property type="molecule type" value="Genomic_DNA"/>
</dbReference>
<keyword evidence="3 7" id="KW-0479">Metal-binding</keyword>
<evidence type="ECO:0000256" key="5">
    <source>
        <dbReference type="ARBA" id="ARBA00022833"/>
    </source>
</evidence>
<dbReference type="GO" id="GO:0004222">
    <property type="term" value="F:metalloendopeptidase activity"/>
    <property type="evidence" value="ECO:0007669"/>
    <property type="project" value="InterPro"/>
</dbReference>
<gene>
    <name evidence="9" type="ORF">ME3_01146</name>
</gene>
<name>J1JUG2_9HYPH</name>
<dbReference type="SUPFAM" id="SSF55486">
    <property type="entry name" value="Metalloproteases ('zincins'), catalytic domain"/>
    <property type="match status" value="1"/>
</dbReference>
<protein>
    <recommendedName>
        <fullName evidence="8">Peptidase M3A/M3B catalytic domain-containing protein</fullName>
    </recommendedName>
</protein>
<proteinExistence type="inferred from homology"/>
<dbReference type="Pfam" id="PF01432">
    <property type="entry name" value="Peptidase_M3"/>
    <property type="match status" value="1"/>
</dbReference>
<evidence type="ECO:0000256" key="1">
    <source>
        <dbReference type="ARBA" id="ARBA00006040"/>
    </source>
</evidence>
<keyword evidence="2 7" id="KW-0645">Protease</keyword>
<dbReference type="AlphaFoldDB" id="J1JUG2"/>
<keyword evidence="10" id="KW-1185">Reference proteome</keyword>
<evidence type="ECO:0000313" key="10">
    <source>
        <dbReference type="Proteomes" id="UP000009017"/>
    </source>
</evidence>
<dbReference type="PATRIC" id="fig|1094557.3.peg.1194"/>
<dbReference type="PANTHER" id="PTHR43660:SF1">
    <property type="entry name" value="DIPEPTIDYL CARBOXYPEPTIDASE"/>
    <property type="match status" value="1"/>
</dbReference>
<dbReference type="HOGENOM" id="CLU_1118437_0_0_5"/>
<dbReference type="Gene3D" id="1.10.1370.10">
    <property type="entry name" value="Neurolysin, domain 3"/>
    <property type="match status" value="1"/>
</dbReference>
<feature type="domain" description="Peptidase M3A/M3B catalytic" evidence="8">
    <location>
        <begin position="45"/>
        <end position="230"/>
    </location>
</feature>
<dbReference type="Proteomes" id="UP000009017">
    <property type="component" value="Unassembled WGS sequence"/>
</dbReference>
<dbReference type="InterPro" id="IPR024079">
    <property type="entry name" value="MetalloPept_cat_dom_sf"/>
</dbReference>
<dbReference type="InterPro" id="IPR024077">
    <property type="entry name" value="Neurolysin/TOP_dom2"/>
</dbReference>
<dbReference type="GO" id="GO:0006508">
    <property type="term" value="P:proteolysis"/>
    <property type="evidence" value="ECO:0007669"/>
    <property type="project" value="UniProtKB-KW"/>
</dbReference>
<accession>J1JUG2</accession>
<keyword evidence="6 7" id="KW-0482">Metalloprotease</keyword>
<organism evidence="9 10">
    <name type="scientific">Bartonella melophagi K-2C</name>
    <dbReference type="NCBI Taxonomy" id="1094557"/>
    <lineage>
        <taxon>Bacteria</taxon>
        <taxon>Pseudomonadati</taxon>
        <taxon>Pseudomonadota</taxon>
        <taxon>Alphaproteobacteria</taxon>
        <taxon>Hyphomicrobiales</taxon>
        <taxon>Bartonellaceae</taxon>
        <taxon>Bartonella</taxon>
    </lineage>
</organism>
<dbReference type="InterPro" id="IPR045090">
    <property type="entry name" value="Pept_M3A_M3B"/>
</dbReference>
<evidence type="ECO:0000259" key="8">
    <source>
        <dbReference type="Pfam" id="PF01432"/>
    </source>
</evidence>
<comment type="cofactor">
    <cofactor evidence="7">
        <name>Zn(2+)</name>
        <dbReference type="ChEBI" id="CHEBI:29105"/>
    </cofactor>
    <text evidence="7">Binds 1 zinc ion.</text>
</comment>
<comment type="caution">
    <text evidence="9">The sequence shown here is derived from an EMBL/GenBank/DDBJ whole genome shotgun (WGS) entry which is preliminary data.</text>
</comment>
<dbReference type="GO" id="GO:0046872">
    <property type="term" value="F:metal ion binding"/>
    <property type="evidence" value="ECO:0007669"/>
    <property type="project" value="UniProtKB-UniRule"/>
</dbReference>
<dbReference type="GO" id="GO:0004180">
    <property type="term" value="F:carboxypeptidase activity"/>
    <property type="evidence" value="ECO:0007669"/>
    <property type="project" value="TreeGrafter"/>
</dbReference>
<evidence type="ECO:0000256" key="4">
    <source>
        <dbReference type="ARBA" id="ARBA00022801"/>
    </source>
</evidence>
<dbReference type="InterPro" id="IPR001567">
    <property type="entry name" value="Pept_M3A_M3B_dom"/>
</dbReference>